<name>A0ABR3J441_9AGAR</name>
<sequence length="474" mass="53705">MQSLLSSLLLLSSIGLSFAAPSKDDKYRNVLDTSTKDRNDWKKPCTDKCVFDIPDHIPGDGYMELSGKGIVDITEANNWWPTQLCPPHADWEAAKDKDTEYGFKCMEPGKCVDPLGPDGFVGKVARLPSDCENWGFGVVKKVTPKGLGYVAVISHVLKHASTDGEFILSGVNHPTKAQEARFRKRLLNDNGSFYPADKRWEWDPSKDFNFQKSLERTSLMNAEVDCGKAKVQSSLEIAGDAIFNIKIGIYVRGTWYGAIKEAYAFALLDGRVEATIDLSVMADGAFDTKEISMLVEGIPALTFGKFFKVGPTLEILTRADGDFKMTTDVNYKFEYLLDKTEFRFPDHRDSTFEPQPDKSRTCAYPQSLTLIFILTPSLDDDSRFGLRRSWIHPRPHHPPPHRLPHDLGRRRRVVLRRCRHQHPSRSQSLGHQQTTPHRQQDPQDLRQKLHRLPCHGCFGAEARHRIGERAGWRV</sequence>
<organism evidence="3 4">
    <name type="scientific">Hohenbuehelia grisea</name>
    <dbReference type="NCBI Taxonomy" id="104357"/>
    <lineage>
        <taxon>Eukaryota</taxon>
        <taxon>Fungi</taxon>
        <taxon>Dikarya</taxon>
        <taxon>Basidiomycota</taxon>
        <taxon>Agaricomycotina</taxon>
        <taxon>Agaricomycetes</taxon>
        <taxon>Agaricomycetidae</taxon>
        <taxon>Agaricales</taxon>
        <taxon>Pleurotineae</taxon>
        <taxon>Pleurotaceae</taxon>
        <taxon>Hohenbuehelia</taxon>
    </lineage>
</organism>
<evidence type="ECO:0000313" key="4">
    <source>
        <dbReference type="Proteomes" id="UP001556367"/>
    </source>
</evidence>
<evidence type="ECO:0000313" key="3">
    <source>
        <dbReference type="EMBL" id="KAL0950414.1"/>
    </source>
</evidence>
<dbReference type="EMBL" id="JASNQZ010000012">
    <property type="protein sequence ID" value="KAL0950414.1"/>
    <property type="molecule type" value="Genomic_DNA"/>
</dbReference>
<reference evidence="4" key="1">
    <citation type="submission" date="2024-06" db="EMBL/GenBank/DDBJ databases">
        <title>Multi-omics analyses provide insights into the biosynthesis of the anticancer antibiotic pleurotin in Hohenbuehelia grisea.</title>
        <authorList>
            <person name="Weaver J.A."/>
            <person name="Alberti F."/>
        </authorList>
    </citation>
    <scope>NUCLEOTIDE SEQUENCE [LARGE SCALE GENOMIC DNA]</scope>
    <source>
        <strain evidence="4">T-177</strain>
    </source>
</reference>
<dbReference type="Proteomes" id="UP001556367">
    <property type="component" value="Unassembled WGS sequence"/>
</dbReference>
<keyword evidence="4" id="KW-1185">Reference proteome</keyword>
<evidence type="ECO:0000256" key="1">
    <source>
        <dbReference type="SAM" id="MobiDB-lite"/>
    </source>
</evidence>
<feature type="region of interest" description="Disordered" evidence="1">
    <location>
        <begin position="418"/>
        <end position="444"/>
    </location>
</feature>
<feature type="compositionally biased region" description="Polar residues" evidence="1">
    <location>
        <begin position="424"/>
        <end position="437"/>
    </location>
</feature>
<accession>A0ABR3J441</accession>
<evidence type="ECO:0000256" key="2">
    <source>
        <dbReference type="SAM" id="SignalP"/>
    </source>
</evidence>
<comment type="caution">
    <text evidence="3">The sequence shown here is derived from an EMBL/GenBank/DDBJ whole genome shotgun (WGS) entry which is preliminary data.</text>
</comment>
<keyword evidence="2" id="KW-0732">Signal</keyword>
<protein>
    <submittedName>
        <fullName evidence="3">Uncharacterized protein</fullName>
    </submittedName>
</protein>
<feature type="chain" id="PRO_5045831184" evidence="2">
    <location>
        <begin position="20"/>
        <end position="474"/>
    </location>
</feature>
<proteinExistence type="predicted"/>
<feature type="signal peptide" evidence="2">
    <location>
        <begin position="1"/>
        <end position="19"/>
    </location>
</feature>
<gene>
    <name evidence="3" type="ORF">HGRIS_010370</name>
</gene>